<dbReference type="AlphaFoldDB" id="A0A6L2L2E2"/>
<dbReference type="EMBL" id="BKCJ010003402">
    <property type="protein sequence ID" value="GEU54872.1"/>
    <property type="molecule type" value="Genomic_DNA"/>
</dbReference>
<sequence>MIICWRSQIYLGDARPRRVLPSRLRSYFCLFVGNVVSGEGVSLELGGADCGFGSNEEEVVPKVDDVSLVDVIFDGAFGKEGEEDVVMGEGVMVTSSSLEMITNGCLGGIMVSLIFLEGLKEEA</sequence>
<accession>A0A6L2L2E2</accession>
<evidence type="ECO:0000313" key="1">
    <source>
        <dbReference type="EMBL" id="GEU54872.1"/>
    </source>
</evidence>
<proteinExistence type="predicted"/>
<comment type="caution">
    <text evidence="1">The sequence shown here is derived from an EMBL/GenBank/DDBJ whole genome shotgun (WGS) entry which is preliminary data.</text>
</comment>
<name>A0A6L2L2E2_TANCI</name>
<organism evidence="1">
    <name type="scientific">Tanacetum cinerariifolium</name>
    <name type="common">Dalmatian daisy</name>
    <name type="synonym">Chrysanthemum cinerariifolium</name>
    <dbReference type="NCBI Taxonomy" id="118510"/>
    <lineage>
        <taxon>Eukaryota</taxon>
        <taxon>Viridiplantae</taxon>
        <taxon>Streptophyta</taxon>
        <taxon>Embryophyta</taxon>
        <taxon>Tracheophyta</taxon>
        <taxon>Spermatophyta</taxon>
        <taxon>Magnoliopsida</taxon>
        <taxon>eudicotyledons</taxon>
        <taxon>Gunneridae</taxon>
        <taxon>Pentapetalae</taxon>
        <taxon>asterids</taxon>
        <taxon>campanulids</taxon>
        <taxon>Asterales</taxon>
        <taxon>Asteraceae</taxon>
        <taxon>Asteroideae</taxon>
        <taxon>Anthemideae</taxon>
        <taxon>Anthemidinae</taxon>
        <taxon>Tanacetum</taxon>
    </lineage>
</organism>
<gene>
    <name evidence="1" type="ORF">Tci_026850</name>
</gene>
<protein>
    <submittedName>
        <fullName evidence="1">Uncharacterized protein</fullName>
    </submittedName>
</protein>
<reference evidence="1" key="1">
    <citation type="journal article" date="2019" name="Sci. Rep.">
        <title>Draft genome of Tanacetum cinerariifolium, the natural source of mosquito coil.</title>
        <authorList>
            <person name="Yamashiro T."/>
            <person name="Shiraishi A."/>
            <person name="Satake H."/>
            <person name="Nakayama K."/>
        </authorList>
    </citation>
    <scope>NUCLEOTIDE SEQUENCE</scope>
</reference>